<keyword evidence="3" id="KW-0238">DNA-binding</keyword>
<keyword evidence="9" id="KW-1185">Reference proteome</keyword>
<dbReference type="PANTHER" id="PTHR31674">
    <property type="entry name" value="B3 DOMAIN-CONTAINING PROTEIN REM-LIKE 3-RELATED"/>
    <property type="match status" value="1"/>
</dbReference>
<gene>
    <name evidence="8" type="ORF">DY000_02057075</name>
</gene>
<evidence type="ECO:0000256" key="4">
    <source>
        <dbReference type="ARBA" id="ARBA00023163"/>
    </source>
</evidence>
<evidence type="ECO:0000313" key="8">
    <source>
        <dbReference type="EMBL" id="KAF3496431.1"/>
    </source>
</evidence>
<organism evidence="8 9">
    <name type="scientific">Brassica cretica</name>
    <name type="common">Mustard</name>
    <dbReference type="NCBI Taxonomy" id="69181"/>
    <lineage>
        <taxon>Eukaryota</taxon>
        <taxon>Viridiplantae</taxon>
        <taxon>Streptophyta</taxon>
        <taxon>Embryophyta</taxon>
        <taxon>Tracheophyta</taxon>
        <taxon>Spermatophyta</taxon>
        <taxon>Magnoliopsida</taxon>
        <taxon>eudicotyledons</taxon>
        <taxon>Gunneridae</taxon>
        <taxon>Pentapetalae</taxon>
        <taxon>rosids</taxon>
        <taxon>malvids</taxon>
        <taxon>Brassicales</taxon>
        <taxon>Brassicaceae</taxon>
        <taxon>Brassiceae</taxon>
        <taxon>Brassica</taxon>
    </lineage>
</organism>
<proteinExistence type="predicted"/>
<dbReference type="PANTHER" id="PTHR31674:SF96">
    <property type="entry name" value="B3 DOMAIN-CONTAINING PROTEIN REM-LIKE 3-RELATED"/>
    <property type="match status" value="1"/>
</dbReference>
<dbReference type="PROSITE" id="PS50863">
    <property type="entry name" value="B3"/>
    <property type="match status" value="4"/>
</dbReference>
<evidence type="ECO:0000256" key="1">
    <source>
        <dbReference type="ARBA" id="ARBA00004123"/>
    </source>
</evidence>
<keyword evidence="4" id="KW-0804">Transcription</keyword>
<accession>A0ABQ7AGB5</accession>
<evidence type="ECO:0000256" key="2">
    <source>
        <dbReference type="ARBA" id="ARBA00023015"/>
    </source>
</evidence>
<keyword evidence="5" id="KW-0539">Nucleus</keyword>
<feature type="domain" description="TF-B3" evidence="7">
    <location>
        <begin position="501"/>
        <end position="597"/>
    </location>
</feature>
<dbReference type="Pfam" id="PF02362">
    <property type="entry name" value="B3"/>
    <property type="match status" value="4"/>
</dbReference>
<evidence type="ECO:0000256" key="5">
    <source>
        <dbReference type="ARBA" id="ARBA00023242"/>
    </source>
</evidence>
<dbReference type="InterPro" id="IPR015300">
    <property type="entry name" value="DNA-bd_pseudobarrel_sf"/>
</dbReference>
<name>A0ABQ7AGB5_BRACR</name>
<dbReference type="InterPro" id="IPR003340">
    <property type="entry name" value="B3_DNA-bd"/>
</dbReference>
<dbReference type="Gene3D" id="2.40.330.10">
    <property type="entry name" value="DNA-binding pseudobarrel domain"/>
    <property type="match status" value="4"/>
</dbReference>
<feature type="non-terminal residue" evidence="8">
    <location>
        <position position="1"/>
    </location>
</feature>
<dbReference type="SUPFAM" id="SSF101936">
    <property type="entry name" value="DNA-binding pseudobarrel domain"/>
    <property type="match status" value="4"/>
</dbReference>
<keyword evidence="2" id="KW-0805">Transcription regulation</keyword>
<dbReference type="CDD" id="cd10017">
    <property type="entry name" value="B3_DNA"/>
    <property type="match status" value="3"/>
</dbReference>
<protein>
    <recommendedName>
        <fullName evidence="7">TF-B3 domain-containing protein</fullName>
    </recommendedName>
</protein>
<evidence type="ECO:0000256" key="3">
    <source>
        <dbReference type="ARBA" id="ARBA00023125"/>
    </source>
</evidence>
<sequence>GIFDGISSPPIGLPVPDLNPSSSFPEENILPPFSLPMERDVSSDSVRSVCFSFFIGLLSCRAVSTGPEDAAENTLDIPVAFFLKHLDKSNKGKTAKLRSDASETTWNVKLDGRRFSDGWEYFAVAHDLRVGDIVVFRHEGELVFYVTALGPSCCEIQYGEEDSQEEDKSEELCDTMEKTSRMKKRPKTEKKNSEDQSCFVITVTESNLRRDIVVMLLPYYSLIYAYLPKAFAVVNCLMKKLEIVLMNEERESWKLYLTQESYSSRFYMSKGWRSFCVANGKKPGDMFTFKMVQNEATPVLKLLPLNNEDLHKLVDTEEVPKKKRQEIEADSSFVAIVTASNIRRDTMYLPKKFAASNGLKSKFKIDLMNEKGESWTIELRHEPYSGRFLIRSGWRSFCVANGKKPGDMFNFKLIRNVETPVLKLFPLNLPKLGKFPLNMHKLGKLEPSNDTRQGFEATEKEFLGVQTNRDDSRQEPTNEAIRKGKWLEANETTIKEENITTSENRFVTLILTTSKLDLPLEFTKGNGIKNAEKIKMIDRYGTTWSTSLLMDKKKRGAMKLGKGCIRFCEVNGVKMGESFVLELVWENTVPVLKFCSKC</sequence>
<feature type="domain" description="TF-B3" evidence="7">
    <location>
        <begin position="332"/>
        <end position="428"/>
    </location>
</feature>
<comment type="subcellular location">
    <subcellularLocation>
        <location evidence="1">Nucleus</location>
    </subcellularLocation>
</comment>
<feature type="domain" description="TF-B3" evidence="7">
    <location>
        <begin position="227"/>
        <end position="306"/>
    </location>
</feature>
<evidence type="ECO:0000256" key="6">
    <source>
        <dbReference type="SAM" id="MobiDB-lite"/>
    </source>
</evidence>
<dbReference type="Proteomes" id="UP000266723">
    <property type="component" value="Unassembled WGS sequence"/>
</dbReference>
<comment type="caution">
    <text evidence="8">The sequence shown here is derived from an EMBL/GenBank/DDBJ whole genome shotgun (WGS) entry which is preliminary data.</text>
</comment>
<dbReference type="SMART" id="SM01019">
    <property type="entry name" value="B3"/>
    <property type="match status" value="4"/>
</dbReference>
<evidence type="ECO:0000259" key="7">
    <source>
        <dbReference type="PROSITE" id="PS50863"/>
    </source>
</evidence>
<dbReference type="InterPro" id="IPR039218">
    <property type="entry name" value="REM_fam"/>
</dbReference>
<feature type="domain" description="TF-B3" evidence="7">
    <location>
        <begin position="60"/>
        <end position="152"/>
    </location>
</feature>
<reference evidence="8 9" key="1">
    <citation type="journal article" date="2020" name="BMC Genomics">
        <title>Intraspecific diversification of the crop wild relative Brassica cretica Lam. using demographic model selection.</title>
        <authorList>
            <person name="Kioukis A."/>
            <person name="Michalopoulou V.A."/>
            <person name="Briers L."/>
            <person name="Pirintsos S."/>
            <person name="Studholme D.J."/>
            <person name="Pavlidis P."/>
            <person name="Sarris P.F."/>
        </authorList>
    </citation>
    <scope>NUCLEOTIDE SEQUENCE [LARGE SCALE GENOMIC DNA]</scope>
    <source>
        <strain evidence="9">cv. PFS-1207/04</strain>
    </source>
</reference>
<evidence type="ECO:0000313" key="9">
    <source>
        <dbReference type="Proteomes" id="UP000266723"/>
    </source>
</evidence>
<feature type="region of interest" description="Disordered" evidence="6">
    <location>
        <begin position="165"/>
        <end position="190"/>
    </location>
</feature>
<feature type="compositionally biased region" description="Acidic residues" evidence="6">
    <location>
        <begin position="165"/>
        <end position="174"/>
    </location>
</feature>
<dbReference type="EMBL" id="QGKV02002055">
    <property type="protein sequence ID" value="KAF3496431.1"/>
    <property type="molecule type" value="Genomic_DNA"/>
</dbReference>